<dbReference type="InterPro" id="IPR036390">
    <property type="entry name" value="WH_DNA-bd_sf"/>
</dbReference>
<evidence type="ECO:0000256" key="4">
    <source>
        <dbReference type="ARBA" id="ARBA00023163"/>
    </source>
</evidence>
<accession>A0A0M2R942</accession>
<keyword evidence="4" id="KW-0804">Transcription</keyword>
<dbReference type="AlphaFoldDB" id="A0A0M2R942"/>
<keyword evidence="2" id="KW-0805">Transcription regulation</keyword>
<feature type="domain" description="HTH lysR-type" evidence="5">
    <location>
        <begin position="1"/>
        <end position="59"/>
    </location>
</feature>
<dbReference type="EMBL" id="LANI01000002">
    <property type="protein sequence ID" value="KKJ78171.1"/>
    <property type="molecule type" value="Genomic_DNA"/>
</dbReference>
<gene>
    <name evidence="6" type="ORF">WH95_02170</name>
</gene>
<dbReference type="GO" id="GO:0003700">
    <property type="term" value="F:DNA-binding transcription factor activity"/>
    <property type="evidence" value="ECO:0007669"/>
    <property type="project" value="InterPro"/>
</dbReference>
<dbReference type="InterPro" id="IPR005119">
    <property type="entry name" value="LysR_subst-bd"/>
</dbReference>
<keyword evidence="3" id="KW-0238">DNA-binding</keyword>
<dbReference type="Proteomes" id="UP000034491">
    <property type="component" value="Unassembled WGS sequence"/>
</dbReference>
<dbReference type="Gene3D" id="3.40.190.290">
    <property type="match status" value="1"/>
</dbReference>
<dbReference type="CDD" id="cd08422">
    <property type="entry name" value="PBP2_CrgA_like"/>
    <property type="match status" value="1"/>
</dbReference>
<dbReference type="PATRIC" id="fig|1549748.8.peg.1005"/>
<dbReference type="PRINTS" id="PR00039">
    <property type="entry name" value="HTHLYSR"/>
</dbReference>
<name>A0A0M2R942_9PROT</name>
<dbReference type="FunFam" id="3.40.190.290:FF:000001">
    <property type="entry name" value="Transcriptional regulator, LysR family"/>
    <property type="match status" value="1"/>
</dbReference>
<evidence type="ECO:0000259" key="5">
    <source>
        <dbReference type="PROSITE" id="PS50931"/>
    </source>
</evidence>
<evidence type="ECO:0000313" key="6">
    <source>
        <dbReference type="EMBL" id="KKJ78171.1"/>
    </source>
</evidence>
<dbReference type="Pfam" id="PF00126">
    <property type="entry name" value="HTH_1"/>
    <property type="match status" value="1"/>
</dbReference>
<evidence type="ECO:0000256" key="3">
    <source>
        <dbReference type="ARBA" id="ARBA00023125"/>
    </source>
</evidence>
<dbReference type="InterPro" id="IPR036388">
    <property type="entry name" value="WH-like_DNA-bd_sf"/>
</dbReference>
<comment type="similarity">
    <text evidence="1">Belongs to the LysR transcriptional regulatory family.</text>
</comment>
<evidence type="ECO:0000256" key="1">
    <source>
        <dbReference type="ARBA" id="ARBA00009437"/>
    </source>
</evidence>
<dbReference type="STRING" id="1549748.WH95_02170"/>
<keyword evidence="7" id="KW-1185">Reference proteome</keyword>
<dbReference type="SUPFAM" id="SSF53850">
    <property type="entry name" value="Periplasmic binding protein-like II"/>
    <property type="match status" value="1"/>
</dbReference>
<dbReference type="PANTHER" id="PTHR30537:SF5">
    <property type="entry name" value="HTH-TYPE TRANSCRIPTIONAL ACTIVATOR TTDR-RELATED"/>
    <property type="match status" value="1"/>
</dbReference>
<protein>
    <submittedName>
        <fullName evidence="6">LysR family transcriptional regulator</fullName>
    </submittedName>
</protein>
<proteinExistence type="inferred from homology"/>
<dbReference type="OrthoDB" id="9812435at2"/>
<dbReference type="Pfam" id="PF03466">
    <property type="entry name" value="LysR_substrate"/>
    <property type="match status" value="1"/>
</dbReference>
<dbReference type="SUPFAM" id="SSF46785">
    <property type="entry name" value="Winged helix' DNA-binding domain"/>
    <property type="match status" value="1"/>
</dbReference>
<dbReference type="GO" id="GO:0006351">
    <property type="term" value="P:DNA-templated transcription"/>
    <property type="evidence" value="ECO:0007669"/>
    <property type="project" value="TreeGrafter"/>
</dbReference>
<dbReference type="GO" id="GO:0043565">
    <property type="term" value="F:sequence-specific DNA binding"/>
    <property type="evidence" value="ECO:0007669"/>
    <property type="project" value="TreeGrafter"/>
</dbReference>
<organism evidence="6 7">
    <name type="scientific">Kiloniella litopenaei</name>
    <dbReference type="NCBI Taxonomy" id="1549748"/>
    <lineage>
        <taxon>Bacteria</taxon>
        <taxon>Pseudomonadati</taxon>
        <taxon>Pseudomonadota</taxon>
        <taxon>Alphaproteobacteria</taxon>
        <taxon>Rhodospirillales</taxon>
        <taxon>Kiloniellaceae</taxon>
        <taxon>Kiloniella</taxon>
    </lineage>
</organism>
<comment type="caution">
    <text evidence="6">The sequence shown here is derived from an EMBL/GenBank/DDBJ whole genome shotgun (WGS) entry which is preliminary data.</text>
</comment>
<evidence type="ECO:0000256" key="2">
    <source>
        <dbReference type="ARBA" id="ARBA00023015"/>
    </source>
</evidence>
<dbReference type="InterPro" id="IPR000847">
    <property type="entry name" value="LysR_HTH_N"/>
</dbReference>
<dbReference type="PROSITE" id="PS50931">
    <property type="entry name" value="HTH_LYSR"/>
    <property type="match status" value="1"/>
</dbReference>
<reference evidence="6 7" key="1">
    <citation type="submission" date="2015-03" db="EMBL/GenBank/DDBJ databases">
        <title>Genome sequence of Kiloniella sp. P1-1, isolated from the gut microflora of Pacific white shrimp, Penaeus vannamei.</title>
        <authorList>
            <person name="Shao Z."/>
            <person name="Wang L."/>
            <person name="Li X."/>
        </authorList>
    </citation>
    <scope>NUCLEOTIDE SEQUENCE [LARGE SCALE GENOMIC DNA]</scope>
    <source>
        <strain evidence="6 7">P1-1</strain>
    </source>
</reference>
<evidence type="ECO:0000313" key="7">
    <source>
        <dbReference type="Proteomes" id="UP000034491"/>
    </source>
</evidence>
<sequence>MEHMNAIPVFVAVVEEGSFAAAARKIGVTKSAVSKRISQLEADLGVQLLHRSTRKLSLSEAGEQYFIHAVQSLAAAQNAEDAVAQLQGAPQGRLRINTPMSFGRLHIAPLIPEFLATYPGVGVDMVMDDRVVDMVQGGFDLAIRVRSLEDSALIARKLAPCHNVLCAAPSYLDKHGSPMHPDDLLGHNCLQYAYASTIHNWRFETQDSSEFINLEVTGNYQVNNSEALYTALVAGVGIARLPTFIASADIAAGRLVPLLSEYKLPSQTIYAVFPERRHLPAKVRVFIDFLTEKIGGDHPYWEGAIIG</sequence>
<dbReference type="RefSeq" id="WP_046502417.1">
    <property type="nucleotide sequence ID" value="NZ_LANI01000002.1"/>
</dbReference>
<dbReference type="InterPro" id="IPR058163">
    <property type="entry name" value="LysR-type_TF_proteobact-type"/>
</dbReference>
<dbReference type="Gene3D" id="1.10.10.10">
    <property type="entry name" value="Winged helix-like DNA-binding domain superfamily/Winged helix DNA-binding domain"/>
    <property type="match status" value="1"/>
</dbReference>
<dbReference type="PANTHER" id="PTHR30537">
    <property type="entry name" value="HTH-TYPE TRANSCRIPTIONAL REGULATOR"/>
    <property type="match status" value="1"/>
</dbReference>
<dbReference type="FunFam" id="1.10.10.10:FF:000001">
    <property type="entry name" value="LysR family transcriptional regulator"/>
    <property type="match status" value="1"/>
</dbReference>